<dbReference type="SMART" id="SM00358">
    <property type="entry name" value="DSRM"/>
    <property type="match status" value="1"/>
</dbReference>
<dbReference type="PROSITE" id="PS50137">
    <property type="entry name" value="DS_RBD"/>
    <property type="match status" value="1"/>
</dbReference>
<sequence>MAALEHARMRLNNVLQGPLRDRRLTWEDYSEGPPHNVTWTSIAYLNNIEWGRGTGPSRGAAKENAARAVLDALVTDGLIAAA</sequence>
<evidence type="ECO:0000259" key="2">
    <source>
        <dbReference type="PROSITE" id="PS50137"/>
    </source>
</evidence>
<dbReference type="OrthoDB" id="112668at2759"/>
<dbReference type="SUPFAM" id="SSF54768">
    <property type="entry name" value="dsRNA-binding domain-like"/>
    <property type="match status" value="1"/>
</dbReference>
<dbReference type="Proteomes" id="UP000076761">
    <property type="component" value="Unassembled WGS sequence"/>
</dbReference>
<reference evidence="3 4" key="1">
    <citation type="journal article" date="2016" name="Mol. Biol. Evol.">
        <title>Comparative Genomics of Early-Diverging Mushroom-Forming Fungi Provides Insights into the Origins of Lignocellulose Decay Capabilities.</title>
        <authorList>
            <person name="Nagy L.G."/>
            <person name="Riley R."/>
            <person name="Tritt A."/>
            <person name="Adam C."/>
            <person name="Daum C."/>
            <person name="Floudas D."/>
            <person name="Sun H."/>
            <person name="Yadav J.S."/>
            <person name="Pangilinan J."/>
            <person name="Larsson K.H."/>
            <person name="Matsuura K."/>
            <person name="Barry K."/>
            <person name="Labutti K."/>
            <person name="Kuo R."/>
            <person name="Ohm R.A."/>
            <person name="Bhattacharya S.S."/>
            <person name="Shirouzu T."/>
            <person name="Yoshinaga Y."/>
            <person name="Martin F.M."/>
            <person name="Grigoriev I.V."/>
            <person name="Hibbett D.S."/>
        </authorList>
    </citation>
    <scope>NUCLEOTIDE SEQUENCE [LARGE SCALE GENOMIC DNA]</scope>
    <source>
        <strain evidence="3 4">HHB14362 ss-1</strain>
    </source>
</reference>
<dbReference type="InterPro" id="IPR014720">
    <property type="entry name" value="dsRBD_dom"/>
</dbReference>
<keyword evidence="4" id="KW-1185">Reference proteome</keyword>
<dbReference type="InParanoid" id="A0A165PRC9"/>
<dbReference type="Gene3D" id="3.30.160.20">
    <property type="match status" value="1"/>
</dbReference>
<accession>A0A165PRC9</accession>
<name>A0A165PRC9_9AGAM</name>
<evidence type="ECO:0000256" key="1">
    <source>
        <dbReference type="PROSITE-ProRule" id="PRU00266"/>
    </source>
</evidence>
<dbReference type="EMBL" id="KV425607">
    <property type="protein sequence ID" value="KZT21391.1"/>
    <property type="molecule type" value="Genomic_DNA"/>
</dbReference>
<evidence type="ECO:0000313" key="3">
    <source>
        <dbReference type="EMBL" id="KZT21391.1"/>
    </source>
</evidence>
<feature type="domain" description="DRBM" evidence="2">
    <location>
        <begin position="6"/>
        <end position="75"/>
    </location>
</feature>
<evidence type="ECO:0000313" key="4">
    <source>
        <dbReference type="Proteomes" id="UP000076761"/>
    </source>
</evidence>
<keyword evidence="1" id="KW-0694">RNA-binding</keyword>
<dbReference type="AlphaFoldDB" id="A0A165PRC9"/>
<gene>
    <name evidence="3" type="ORF">NEOLEDRAFT_1099326</name>
</gene>
<dbReference type="GO" id="GO:0003723">
    <property type="term" value="F:RNA binding"/>
    <property type="evidence" value="ECO:0007669"/>
    <property type="project" value="UniProtKB-UniRule"/>
</dbReference>
<proteinExistence type="predicted"/>
<protein>
    <recommendedName>
        <fullName evidence="2">DRBM domain-containing protein</fullName>
    </recommendedName>
</protein>
<dbReference type="Pfam" id="PF00035">
    <property type="entry name" value="dsrm"/>
    <property type="match status" value="1"/>
</dbReference>
<organism evidence="3 4">
    <name type="scientific">Neolentinus lepideus HHB14362 ss-1</name>
    <dbReference type="NCBI Taxonomy" id="1314782"/>
    <lineage>
        <taxon>Eukaryota</taxon>
        <taxon>Fungi</taxon>
        <taxon>Dikarya</taxon>
        <taxon>Basidiomycota</taxon>
        <taxon>Agaricomycotina</taxon>
        <taxon>Agaricomycetes</taxon>
        <taxon>Gloeophyllales</taxon>
        <taxon>Gloeophyllaceae</taxon>
        <taxon>Neolentinus</taxon>
    </lineage>
</organism>